<dbReference type="eggNOG" id="COG1024">
    <property type="taxonomic scope" value="Bacteria"/>
</dbReference>
<comment type="similarity">
    <text evidence="1 2">Belongs to the enoyl-CoA hydratase/isomerase family.</text>
</comment>
<dbReference type="RefSeq" id="WP_013653251.1">
    <property type="nucleotide sequence ID" value="NC_015259.1"/>
</dbReference>
<evidence type="ECO:0000256" key="1">
    <source>
        <dbReference type="ARBA" id="ARBA00005254"/>
    </source>
</evidence>
<dbReference type="OrthoDB" id="9781757at2"/>
<dbReference type="InterPro" id="IPR018376">
    <property type="entry name" value="Enoyl-CoA_hyd/isom_CS"/>
</dbReference>
<gene>
    <name evidence="3" type="ordered locus">SL003B_2513</name>
</gene>
<sequence length="268" mass="27638">MNGERNDDLVLTRVEADSGIATITLNRPKLLNAVDGPTAWAFLDAVRAVTARDDVRCIVLTGAGRAFVAGGDISAFGADPGSSAGVVHDILDALHPALLALRAGPAPVIAAVRGVAAGAGLSLALAADLVVAEEGARFVVAYDRIGTSPDCGATWFLPRKVGRARAMELMLLSQTLDAEAACAAGIVSTVVAPEDFEATVAEIAAKVARGPTRAFGAYRSLVDAACDRPLAAHLEAERASFVAMTATDDFREGVAAFLAKRAPEFKGR</sequence>
<organism evidence="3 4">
    <name type="scientific">Polymorphum gilvum (strain LMG 25793 / CGMCC 1.9160 / SL003B-26A1)</name>
    <dbReference type="NCBI Taxonomy" id="991905"/>
    <lineage>
        <taxon>Bacteria</taxon>
        <taxon>Pseudomonadati</taxon>
        <taxon>Pseudomonadota</taxon>
        <taxon>Alphaproteobacteria</taxon>
        <taxon>Rhodobacterales</taxon>
        <taxon>Paracoccaceae</taxon>
        <taxon>Polymorphum</taxon>
    </lineage>
</organism>
<name>F2J2M3_POLGS</name>
<dbReference type="STRING" id="991905.SL003B_2513"/>
<dbReference type="PROSITE" id="PS50012">
    <property type="entry name" value="RCC1_3"/>
    <property type="match status" value="1"/>
</dbReference>
<dbReference type="InterPro" id="IPR029045">
    <property type="entry name" value="ClpP/crotonase-like_dom_sf"/>
</dbReference>
<dbReference type="Proteomes" id="UP000008130">
    <property type="component" value="Chromosome"/>
</dbReference>
<evidence type="ECO:0000313" key="4">
    <source>
        <dbReference type="Proteomes" id="UP000008130"/>
    </source>
</evidence>
<dbReference type="CDD" id="cd06558">
    <property type="entry name" value="crotonase-like"/>
    <property type="match status" value="1"/>
</dbReference>
<dbReference type="PANTHER" id="PTHR43459">
    <property type="entry name" value="ENOYL-COA HYDRATASE"/>
    <property type="match status" value="1"/>
</dbReference>
<protein>
    <submittedName>
        <fullName evidence="3">Enoyl-CoA hydratase / short chain enoyl-CoA hydratase</fullName>
    </submittedName>
</protein>
<dbReference type="KEGG" id="pgv:SL003B_2513"/>
<dbReference type="PROSITE" id="PS00166">
    <property type="entry name" value="ENOYL_COA_HYDRATASE"/>
    <property type="match status" value="1"/>
</dbReference>
<dbReference type="GO" id="GO:0003824">
    <property type="term" value="F:catalytic activity"/>
    <property type="evidence" value="ECO:0007669"/>
    <property type="project" value="InterPro"/>
</dbReference>
<dbReference type="HOGENOM" id="CLU_009834_7_2_5"/>
<keyword evidence="4" id="KW-1185">Reference proteome</keyword>
<accession>F2J2M3</accession>
<dbReference type="Gene3D" id="1.10.12.10">
    <property type="entry name" value="Lyase 2-enoyl-coa Hydratase, Chain A, domain 2"/>
    <property type="match status" value="1"/>
</dbReference>
<dbReference type="Gene3D" id="3.90.226.10">
    <property type="entry name" value="2-enoyl-CoA Hydratase, Chain A, domain 1"/>
    <property type="match status" value="1"/>
</dbReference>
<dbReference type="AlphaFoldDB" id="F2J2M3"/>
<dbReference type="InterPro" id="IPR014748">
    <property type="entry name" value="Enoyl-CoA_hydra_C"/>
</dbReference>
<dbReference type="InterPro" id="IPR001753">
    <property type="entry name" value="Enoyl-CoA_hydra/iso"/>
</dbReference>
<evidence type="ECO:0000256" key="2">
    <source>
        <dbReference type="RuleBase" id="RU003707"/>
    </source>
</evidence>
<dbReference type="PATRIC" id="fig|991905.3.peg.2575"/>
<dbReference type="PANTHER" id="PTHR43459:SF1">
    <property type="entry name" value="EG:BACN32G11.4 PROTEIN"/>
    <property type="match status" value="1"/>
</dbReference>
<proteinExistence type="inferred from homology"/>
<dbReference type="EMBL" id="CP002568">
    <property type="protein sequence ID" value="ADZ70937.1"/>
    <property type="molecule type" value="Genomic_DNA"/>
</dbReference>
<evidence type="ECO:0000313" key="3">
    <source>
        <dbReference type="EMBL" id="ADZ70937.1"/>
    </source>
</evidence>
<reference evidence="3 4" key="1">
    <citation type="journal article" date="2011" name="J. Bacteriol.">
        <title>Complete genome sequence of Polymorphum gilvum SL003B-26A1T, a crude oil-degrading bacterium from oil-polluted saline soil.</title>
        <authorList>
            <person name="Li S.G."/>
            <person name="Tang Y.Q."/>
            <person name="Nie Y."/>
            <person name="Cai M."/>
            <person name="Wu X.L."/>
        </authorList>
    </citation>
    <scope>NUCLEOTIDE SEQUENCE [LARGE SCALE GENOMIC DNA]</scope>
    <source>
        <strain evidence="4">LMG 25793 / CGMCC 1.9160 / SL003B-26A1</strain>
    </source>
</reference>
<dbReference type="SUPFAM" id="SSF52096">
    <property type="entry name" value="ClpP/crotonase"/>
    <property type="match status" value="1"/>
</dbReference>
<dbReference type="Pfam" id="PF00378">
    <property type="entry name" value="ECH_1"/>
    <property type="match status" value="1"/>
</dbReference>
<dbReference type="InterPro" id="IPR000408">
    <property type="entry name" value="Reg_chr_condens"/>
</dbReference>